<dbReference type="Proteomes" id="UP000272148">
    <property type="component" value="Segment"/>
</dbReference>
<organism evidence="1">
    <name type="scientific">Lentibacter phage vB_LenP_ICBM3</name>
    <dbReference type="NCBI Taxonomy" id="2301530"/>
    <lineage>
        <taxon>Viruses</taxon>
        <taxon>Duplodnaviria</taxon>
        <taxon>Heunggongvirae</taxon>
        <taxon>Uroviricota</taxon>
        <taxon>Caudoviricetes</taxon>
        <taxon>Zobellviridae</taxon>
        <taxon>Cobavirinae</taxon>
        <taxon>Siovirus</taxon>
        <taxon>Siovirus germanense</taxon>
    </lineage>
</organism>
<proteinExistence type="predicted"/>
<accession>A0A3G2YR72</accession>
<name>A0A3G2YR72_9CAUD</name>
<sequence length="134" mass="13936">MAITLDGTTGVTAAEFDGTVDASNLTGVLPAIDGSALTNLPVSGLGVGQTPQTVSRSYAGTSYQNTTGKPIFVSAMNSNRDSLRMEVSSDNSTWITTGGGDGGARSTRVALVPNGWYYRYGAVSTTDAFWTEVR</sequence>
<evidence type="ECO:0000313" key="1">
    <source>
        <dbReference type="EMBL" id="AYP28008.1"/>
    </source>
</evidence>
<reference evidence="1" key="1">
    <citation type="journal article" date="2019" name="ISME J.">
        <title>Cobaviruses - a new globally distributed phage group infecting Rhodobacteraceae in marine ecosystems.</title>
        <authorList>
            <person name="Bischoff V."/>
            <person name="Bunk B."/>
            <person name="Meier-Kolthoff J.P."/>
            <person name="Sproer C."/>
            <person name="Poehlein A."/>
            <person name="Dogs M."/>
            <person name="Nguyen M."/>
            <person name="Petersen J."/>
            <person name="Daniel R."/>
            <person name="Overmann J."/>
            <person name="Goker M."/>
            <person name="Simon M."/>
            <person name="Brinkhoff T."/>
            <person name="Moraru C."/>
        </authorList>
    </citation>
    <scope>NUCLEOTIDE SEQUENCE</scope>
</reference>
<dbReference type="EMBL" id="MF431615">
    <property type="protein sequence ID" value="AYP28008.1"/>
    <property type="molecule type" value="Genomic_DNA"/>
</dbReference>
<protein>
    <submittedName>
        <fullName evidence="1">Uncharacterized protein</fullName>
    </submittedName>
</protein>